<dbReference type="GO" id="GO:0046294">
    <property type="term" value="P:formaldehyde catabolic process"/>
    <property type="evidence" value="ECO:0007669"/>
    <property type="project" value="InterPro"/>
</dbReference>
<evidence type="ECO:0000256" key="5">
    <source>
        <dbReference type="ARBA" id="ARBA00022801"/>
    </source>
</evidence>
<dbReference type="InterPro" id="IPR029058">
    <property type="entry name" value="AB_hydrolase_fold"/>
</dbReference>
<proteinExistence type="inferred from homology"/>
<evidence type="ECO:0000313" key="10">
    <source>
        <dbReference type="Proteomes" id="UP000789595"/>
    </source>
</evidence>
<evidence type="ECO:0000256" key="8">
    <source>
        <dbReference type="SAM" id="SignalP"/>
    </source>
</evidence>
<evidence type="ECO:0000256" key="7">
    <source>
        <dbReference type="SAM" id="MobiDB-lite"/>
    </source>
</evidence>
<feature type="region of interest" description="Disordered" evidence="7">
    <location>
        <begin position="199"/>
        <end position="219"/>
    </location>
</feature>
<keyword evidence="5" id="KW-0378">Hydrolase</keyword>
<dbReference type="GO" id="GO:0005829">
    <property type="term" value="C:cytosol"/>
    <property type="evidence" value="ECO:0007669"/>
    <property type="project" value="TreeGrafter"/>
</dbReference>
<feature type="active site" description="Charge relay system" evidence="6">
    <location>
        <position position="265"/>
    </location>
</feature>
<keyword evidence="10" id="KW-1185">Reference proteome</keyword>
<dbReference type="SUPFAM" id="SSF53474">
    <property type="entry name" value="alpha/beta-Hydrolases"/>
    <property type="match status" value="1"/>
</dbReference>
<protein>
    <recommendedName>
        <fullName evidence="3">S-formylglutathione hydrolase</fullName>
        <ecNumber evidence="2">3.1.2.12</ecNumber>
    </recommendedName>
</protein>
<dbReference type="PANTHER" id="PTHR10061">
    <property type="entry name" value="S-FORMYLGLUTATHIONE HYDROLASE"/>
    <property type="match status" value="1"/>
</dbReference>
<dbReference type="InterPro" id="IPR000801">
    <property type="entry name" value="Esterase-like"/>
</dbReference>
<feature type="chain" id="PRO_5035257765" description="S-formylglutathione hydrolase" evidence="8">
    <location>
        <begin position="18"/>
        <end position="322"/>
    </location>
</feature>
<dbReference type="GO" id="GO:0052689">
    <property type="term" value="F:carboxylic ester hydrolase activity"/>
    <property type="evidence" value="ECO:0007669"/>
    <property type="project" value="UniProtKB-KW"/>
</dbReference>
<dbReference type="InterPro" id="IPR014186">
    <property type="entry name" value="S-formylglutathione_hydrol"/>
</dbReference>
<evidence type="ECO:0000256" key="3">
    <source>
        <dbReference type="ARBA" id="ARBA00016774"/>
    </source>
</evidence>
<dbReference type="GO" id="GO:0018738">
    <property type="term" value="F:S-formylglutathione hydrolase activity"/>
    <property type="evidence" value="ECO:0007669"/>
    <property type="project" value="UniProtKB-EC"/>
</dbReference>
<dbReference type="OrthoDB" id="420518at2759"/>
<name>A0A8J2WVD3_9STRA</name>
<keyword evidence="8" id="KW-0732">Signal</keyword>
<evidence type="ECO:0000256" key="1">
    <source>
        <dbReference type="ARBA" id="ARBA00005622"/>
    </source>
</evidence>
<dbReference type="Pfam" id="PF00756">
    <property type="entry name" value="Esterase"/>
    <property type="match status" value="1"/>
</dbReference>
<organism evidence="9 10">
    <name type="scientific">Pelagomonas calceolata</name>
    <dbReference type="NCBI Taxonomy" id="35677"/>
    <lineage>
        <taxon>Eukaryota</taxon>
        <taxon>Sar</taxon>
        <taxon>Stramenopiles</taxon>
        <taxon>Ochrophyta</taxon>
        <taxon>Pelagophyceae</taxon>
        <taxon>Pelagomonadales</taxon>
        <taxon>Pelagomonadaceae</taxon>
        <taxon>Pelagomonas</taxon>
    </lineage>
</organism>
<feature type="signal peptide" evidence="8">
    <location>
        <begin position="1"/>
        <end position="17"/>
    </location>
</feature>
<feature type="active site" description="Charge relay system" evidence="6">
    <location>
        <position position="301"/>
    </location>
</feature>
<evidence type="ECO:0000313" key="9">
    <source>
        <dbReference type="EMBL" id="CAH0369877.1"/>
    </source>
</evidence>
<dbReference type="PANTHER" id="PTHR10061:SF0">
    <property type="entry name" value="S-FORMYLGLUTATHIONE HYDROLASE"/>
    <property type="match status" value="1"/>
</dbReference>
<evidence type="ECO:0000256" key="4">
    <source>
        <dbReference type="ARBA" id="ARBA00022487"/>
    </source>
</evidence>
<sequence length="322" mass="35271">MLTARRLLTLTATGARALSAVTKLSTNNCFGGQWRRFQFDSSTTGTPMVFSVFVPPVQKAPCLFYLSGLTCTDENFVQKAGAARRAAELGIALVAPDTSPRLPEDRRLPGEDDSYDFGSGAGFYVDATNYPWSQYYNMYSFVTQELPEAVMVACPEVDVQTRSITGHSMGGHGALTIGLKQPAVWRSVSAFSPICNPTKVPWGPRRRDTQPVRQARSVTGSIHTGQKAFEGYLGSVDAGLEHDACELVKKGPRSDAILVSQGADDDFLVGDTNQLQPEAFRSACDGVGQELDLRYEAGYDHSYFFIQSFIDEHLDFHASRLK</sequence>
<dbReference type="EMBL" id="CAKKNE010000002">
    <property type="protein sequence ID" value="CAH0369877.1"/>
    <property type="molecule type" value="Genomic_DNA"/>
</dbReference>
<dbReference type="Proteomes" id="UP000789595">
    <property type="component" value="Unassembled WGS sequence"/>
</dbReference>
<dbReference type="Gene3D" id="3.40.50.1820">
    <property type="entry name" value="alpha/beta hydrolase"/>
    <property type="match status" value="1"/>
</dbReference>
<evidence type="ECO:0000256" key="6">
    <source>
        <dbReference type="PIRSR" id="PIRSR614186-1"/>
    </source>
</evidence>
<dbReference type="AlphaFoldDB" id="A0A8J2WVD3"/>
<keyword evidence="4" id="KW-0719">Serine esterase</keyword>
<feature type="active site" description="Charge relay system" evidence="6">
    <location>
        <position position="168"/>
    </location>
</feature>
<gene>
    <name evidence="9" type="ORF">PECAL_2P30210</name>
</gene>
<evidence type="ECO:0000256" key="2">
    <source>
        <dbReference type="ARBA" id="ARBA00012479"/>
    </source>
</evidence>
<accession>A0A8J2WVD3</accession>
<dbReference type="EC" id="3.1.2.12" evidence="2"/>
<reference evidence="9" key="1">
    <citation type="submission" date="2021-11" db="EMBL/GenBank/DDBJ databases">
        <authorList>
            <consortium name="Genoscope - CEA"/>
            <person name="William W."/>
        </authorList>
    </citation>
    <scope>NUCLEOTIDE SEQUENCE</scope>
</reference>
<comment type="caution">
    <text evidence="9">The sequence shown here is derived from an EMBL/GenBank/DDBJ whole genome shotgun (WGS) entry which is preliminary data.</text>
</comment>
<comment type="similarity">
    <text evidence="1">Belongs to the esterase D family.</text>
</comment>